<evidence type="ECO:0000256" key="2">
    <source>
        <dbReference type="SAM" id="Phobius"/>
    </source>
</evidence>
<reference evidence="3 4" key="1">
    <citation type="submission" date="2021-06" db="EMBL/GenBank/DDBJ databases">
        <authorList>
            <person name="Palmer J.M."/>
        </authorList>
    </citation>
    <scope>NUCLEOTIDE SEQUENCE [LARGE SCALE GENOMIC DNA]</scope>
    <source>
        <strain evidence="3 4">CL_MEX2019</strain>
        <tissue evidence="3">Muscle</tissue>
    </source>
</reference>
<feature type="compositionally biased region" description="Polar residues" evidence="1">
    <location>
        <begin position="105"/>
        <end position="118"/>
    </location>
</feature>
<feature type="transmembrane region" description="Helical" evidence="2">
    <location>
        <begin position="79"/>
        <end position="101"/>
    </location>
</feature>
<evidence type="ECO:0000256" key="1">
    <source>
        <dbReference type="SAM" id="MobiDB-lite"/>
    </source>
</evidence>
<keyword evidence="2" id="KW-1133">Transmembrane helix</keyword>
<dbReference type="EMBL" id="JAHUTJ010002134">
    <property type="protein sequence ID" value="MED6265066.1"/>
    <property type="molecule type" value="Genomic_DNA"/>
</dbReference>
<keyword evidence="4" id="KW-1185">Reference proteome</keyword>
<name>A0ABU7CSE4_9TELE</name>
<protein>
    <submittedName>
        <fullName evidence="3">Uncharacterized protein</fullName>
    </submittedName>
</protein>
<organism evidence="3 4">
    <name type="scientific">Characodon lateralis</name>
    <dbReference type="NCBI Taxonomy" id="208331"/>
    <lineage>
        <taxon>Eukaryota</taxon>
        <taxon>Metazoa</taxon>
        <taxon>Chordata</taxon>
        <taxon>Craniata</taxon>
        <taxon>Vertebrata</taxon>
        <taxon>Euteleostomi</taxon>
        <taxon>Actinopterygii</taxon>
        <taxon>Neopterygii</taxon>
        <taxon>Teleostei</taxon>
        <taxon>Neoteleostei</taxon>
        <taxon>Acanthomorphata</taxon>
        <taxon>Ovalentaria</taxon>
        <taxon>Atherinomorphae</taxon>
        <taxon>Cyprinodontiformes</taxon>
        <taxon>Goodeidae</taxon>
        <taxon>Characodon</taxon>
    </lineage>
</organism>
<evidence type="ECO:0000313" key="4">
    <source>
        <dbReference type="Proteomes" id="UP001352852"/>
    </source>
</evidence>
<keyword evidence="2" id="KW-0812">Transmembrane</keyword>
<accession>A0ABU7CSE4</accession>
<feature type="region of interest" description="Disordered" evidence="1">
    <location>
        <begin position="105"/>
        <end position="124"/>
    </location>
</feature>
<gene>
    <name evidence="3" type="ORF">CHARACLAT_021676</name>
</gene>
<keyword evidence="2" id="KW-0472">Membrane</keyword>
<proteinExistence type="predicted"/>
<evidence type="ECO:0000313" key="3">
    <source>
        <dbReference type="EMBL" id="MED6265066.1"/>
    </source>
</evidence>
<dbReference type="Proteomes" id="UP001352852">
    <property type="component" value="Unassembled WGS sequence"/>
</dbReference>
<sequence>MIQRSRSRCVVANAAPDSVLHKSQNKVHHSVHFVKCLMYTPVNLFYICLTAVLACHIVESQICSEINQIKNLNRSRYRFILVHVLKMIISQSLVSASGPIMDHQSFSGSDTTTRSWQNGVPLKV</sequence>
<comment type="caution">
    <text evidence="3">The sequence shown here is derived from an EMBL/GenBank/DDBJ whole genome shotgun (WGS) entry which is preliminary data.</text>
</comment>